<dbReference type="EMBL" id="CP011371">
    <property type="protein sequence ID" value="AKJ28944.1"/>
    <property type="molecule type" value="Genomic_DNA"/>
</dbReference>
<dbReference type="SUPFAM" id="SSF53850">
    <property type="entry name" value="Periplasmic binding protein-like II"/>
    <property type="match status" value="1"/>
</dbReference>
<evidence type="ECO:0000256" key="3">
    <source>
        <dbReference type="ARBA" id="ARBA00022729"/>
    </source>
</evidence>
<proteinExistence type="inferred from homology"/>
<protein>
    <submittedName>
        <fullName evidence="5">NitT/TauT family transport system substrate-binding protein</fullName>
    </submittedName>
</protein>
<reference evidence="5 6" key="1">
    <citation type="submission" date="2015-05" db="EMBL/GenBank/DDBJ databases">
        <authorList>
            <person name="Tang B."/>
            <person name="Yu Y."/>
        </authorList>
    </citation>
    <scope>NUCLEOTIDE SEQUENCE [LARGE SCALE GENOMIC DNA]</scope>
    <source>
        <strain evidence="5 6">DSM 7029</strain>
    </source>
</reference>
<dbReference type="PANTHER" id="PTHR30024:SF47">
    <property type="entry name" value="TAURINE-BINDING PERIPLASMIC PROTEIN"/>
    <property type="match status" value="1"/>
</dbReference>
<evidence type="ECO:0000256" key="1">
    <source>
        <dbReference type="ARBA" id="ARBA00004418"/>
    </source>
</evidence>
<dbReference type="GO" id="GO:0042597">
    <property type="term" value="C:periplasmic space"/>
    <property type="evidence" value="ECO:0007669"/>
    <property type="project" value="UniProtKB-SubCell"/>
</dbReference>
<dbReference type="Proteomes" id="UP000035352">
    <property type="component" value="Chromosome"/>
</dbReference>
<evidence type="ECO:0000313" key="6">
    <source>
        <dbReference type="Proteomes" id="UP000035352"/>
    </source>
</evidence>
<evidence type="ECO:0000259" key="4">
    <source>
        <dbReference type="Pfam" id="PF09084"/>
    </source>
</evidence>
<dbReference type="KEGG" id="pbh:AAW51_2253"/>
<accession>A0A0G3BHM9</accession>
<comment type="similarity">
    <text evidence="2">Belongs to the bacterial solute-binding protein SsuA/TauA family.</text>
</comment>
<dbReference type="PANTHER" id="PTHR30024">
    <property type="entry name" value="ALIPHATIC SULFONATES-BINDING PROTEIN-RELATED"/>
    <property type="match status" value="1"/>
</dbReference>
<sequence>MTGPRPSALSPVLPCGTARALGRRRVLHTLGLGAVWLGAPGVSRAGSRGDRGRLRISMGQEESLCHLPVTVAWQLGYFRAEGLDVQLVEQADPKAAVASVVSGKAELASGPYLAVLKQQLQGQALQTMVLQGRAPKVAFGVSTRSLPGYRSPADLRGRRVGVAASGALSQALARACLAKGGLRASDVAWTGYTSMGEAAQALRQGELDALSHLDPAMTQLEQRGEVRVIADPRTPKGAHDVFGGPMPGTCVFGLPSYIEQQADVCQAVVFAVLRGLRWLQTAQPQDIIKTVPESQMMGDRALYLACFYKVRESYSPNGELGDAAMRTALKVAATLIDARGHDSQALLDRSHTNEFVLKARARLRA</sequence>
<dbReference type="RefSeq" id="WP_083438220.1">
    <property type="nucleotide sequence ID" value="NZ_CP011371.1"/>
</dbReference>
<dbReference type="GO" id="GO:0042918">
    <property type="term" value="P:alkanesulfonate transmembrane transport"/>
    <property type="evidence" value="ECO:0007669"/>
    <property type="project" value="TreeGrafter"/>
</dbReference>
<comment type="subcellular location">
    <subcellularLocation>
        <location evidence="1">Periplasm</location>
    </subcellularLocation>
</comment>
<feature type="domain" description="SsuA/THI5-like" evidence="4">
    <location>
        <begin position="66"/>
        <end position="280"/>
    </location>
</feature>
<name>A0A0G3BHM9_9BURK</name>
<evidence type="ECO:0000313" key="5">
    <source>
        <dbReference type="EMBL" id="AKJ28944.1"/>
    </source>
</evidence>
<dbReference type="STRING" id="413882.AAW51_2253"/>
<dbReference type="Gene3D" id="3.40.190.10">
    <property type="entry name" value="Periplasmic binding protein-like II"/>
    <property type="match status" value="2"/>
</dbReference>
<keyword evidence="6" id="KW-1185">Reference proteome</keyword>
<dbReference type="Pfam" id="PF09084">
    <property type="entry name" value="NMT1"/>
    <property type="match status" value="1"/>
</dbReference>
<evidence type="ECO:0000256" key="2">
    <source>
        <dbReference type="ARBA" id="ARBA00010742"/>
    </source>
</evidence>
<dbReference type="AlphaFoldDB" id="A0A0G3BHM9"/>
<organism evidence="5 6">
    <name type="scientific">Caldimonas brevitalea</name>
    <dbReference type="NCBI Taxonomy" id="413882"/>
    <lineage>
        <taxon>Bacteria</taxon>
        <taxon>Pseudomonadati</taxon>
        <taxon>Pseudomonadota</taxon>
        <taxon>Betaproteobacteria</taxon>
        <taxon>Burkholderiales</taxon>
        <taxon>Sphaerotilaceae</taxon>
        <taxon>Caldimonas</taxon>
    </lineage>
</organism>
<dbReference type="InterPro" id="IPR015168">
    <property type="entry name" value="SsuA/THI5"/>
</dbReference>
<keyword evidence="3" id="KW-0732">Signal</keyword>
<dbReference type="OrthoDB" id="286202at2"/>
<gene>
    <name evidence="5" type="ORF">AAW51_2253</name>
</gene>